<reference evidence="1 2" key="1">
    <citation type="submission" date="2019-02" db="EMBL/GenBank/DDBJ databases">
        <title>Genomic Encyclopedia of Archaeal and Bacterial Type Strains, Phase II (KMG-II): from individual species to whole genera.</title>
        <authorList>
            <person name="Goeker M."/>
        </authorList>
    </citation>
    <scope>NUCLEOTIDE SEQUENCE [LARGE SCALE GENOMIC DNA]</scope>
    <source>
        <strain evidence="1 2">DSM 18328</strain>
    </source>
</reference>
<accession>A0A482YEK5</accession>
<gene>
    <name evidence="1" type="ORF">BDK88_2409</name>
</gene>
<dbReference type="EMBL" id="SHMP01000004">
    <property type="protein sequence ID" value="RZV11171.1"/>
    <property type="molecule type" value="Genomic_DNA"/>
</dbReference>
<comment type="caution">
    <text evidence="1">The sequence shown here is derived from an EMBL/GenBank/DDBJ whole genome shotgun (WGS) entry which is preliminary data.</text>
</comment>
<evidence type="ECO:0000313" key="1">
    <source>
        <dbReference type="EMBL" id="RZV11171.1"/>
    </source>
</evidence>
<dbReference type="AlphaFoldDB" id="A0A482YEK5"/>
<protein>
    <submittedName>
        <fullName evidence="1">Uncharacterized protein</fullName>
    </submittedName>
</protein>
<organism evidence="1 2">
    <name type="scientific">Natrinema hispanicum</name>
    <dbReference type="NCBI Taxonomy" id="392421"/>
    <lineage>
        <taxon>Archaea</taxon>
        <taxon>Methanobacteriati</taxon>
        <taxon>Methanobacteriota</taxon>
        <taxon>Stenosarchaea group</taxon>
        <taxon>Halobacteria</taxon>
        <taxon>Halobacteriales</taxon>
        <taxon>Natrialbaceae</taxon>
        <taxon>Natrinema</taxon>
    </lineage>
</organism>
<sequence length="69" mass="7587">MWRAGSVECDTWCTLEKRRPCESPGRDWKLVVPDDPIDDAAGAPVTSIVVIAVRWEVRNVGHVSPPCGV</sequence>
<evidence type="ECO:0000313" key="2">
    <source>
        <dbReference type="Proteomes" id="UP000291097"/>
    </source>
</evidence>
<name>A0A482YEK5_9EURY</name>
<dbReference type="Proteomes" id="UP000291097">
    <property type="component" value="Unassembled WGS sequence"/>
</dbReference>
<proteinExistence type="predicted"/>